<dbReference type="AlphaFoldDB" id="A0A0E0JNA7"/>
<dbReference type="STRING" id="4537.A0A0E0JNA7"/>
<dbReference type="InterPro" id="IPR006947">
    <property type="entry name" value="EGF_alliinase"/>
</dbReference>
<dbReference type="InterPro" id="IPR037029">
    <property type="entry name" value="Alliinase_N_sf"/>
</dbReference>
<feature type="compositionally biased region" description="Low complexity" evidence="1">
    <location>
        <begin position="82"/>
        <end position="97"/>
    </location>
</feature>
<dbReference type="Proteomes" id="UP000026962">
    <property type="component" value="Chromosome 1"/>
</dbReference>
<accession>A0A0E0JNA7</accession>
<dbReference type="Gramene" id="OPUNC01G28800.1">
    <property type="protein sequence ID" value="OPUNC01G28800.1"/>
    <property type="gene ID" value="OPUNC01G28800"/>
</dbReference>
<keyword evidence="4" id="KW-1185">Reference proteome</keyword>
<name>A0A0E0JNA7_ORYPU</name>
<reference evidence="3" key="2">
    <citation type="submission" date="2018-05" db="EMBL/GenBank/DDBJ databases">
        <title>OpunRS2 (Oryza punctata Reference Sequence Version 2).</title>
        <authorList>
            <person name="Zhang J."/>
            <person name="Kudrna D."/>
            <person name="Lee S."/>
            <person name="Talag J."/>
            <person name="Welchert J."/>
            <person name="Wing R.A."/>
        </authorList>
    </citation>
    <scope>NUCLEOTIDE SEQUENCE [LARGE SCALE GENOMIC DNA]</scope>
</reference>
<dbReference type="HOGENOM" id="CLU_1581060_0_0_1"/>
<evidence type="ECO:0000313" key="3">
    <source>
        <dbReference type="EnsemblPlants" id="OPUNC01G28800.1"/>
    </source>
</evidence>
<evidence type="ECO:0000313" key="4">
    <source>
        <dbReference type="Proteomes" id="UP000026962"/>
    </source>
</evidence>
<dbReference type="Pfam" id="PF04863">
    <property type="entry name" value="EGF_alliinase"/>
    <property type="match status" value="1"/>
</dbReference>
<reference evidence="3" key="1">
    <citation type="submission" date="2015-04" db="UniProtKB">
        <authorList>
            <consortium name="EnsemblPlants"/>
        </authorList>
    </citation>
    <scope>IDENTIFICATION</scope>
</reference>
<feature type="region of interest" description="Disordered" evidence="1">
    <location>
        <begin position="63"/>
        <end position="97"/>
    </location>
</feature>
<dbReference type="GO" id="GO:0016846">
    <property type="term" value="F:carbon-sulfur lyase activity"/>
    <property type="evidence" value="ECO:0007669"/>
    <property type="project" value="InterPro"/>
</dbReference>
<evidence type="ECO:0000259" key="2">
    <source>
        <dbReference type="Pfam" id="PF04863"/>
    </source>
</evidence>
<dbReference type="EnsemblPlants" id="OPUNC01G28800.1">
    <property type="protein sequence ID" value="OPUNC01G28800.1"/>
    <property type="gene ID" value="OPUNC01G28800"/>
</dbReference>
<protein>
    <recommendedName>
        <fullName evidence="2">Alliinase EGF-like domain-containing protein</fullName>
    </recommendedName>
</protein>
<sequence>MNGKMDIFPTWAHMSELLNEAGTIFLNGIQVKTSLFRRSLSTEGPLGTGRQQKQWRQDGIGHTAWDLQGSGSTSSSAHRCCSTPSSSRTTSSWPRRPTAPVRLGDGLSWALQAAREAEVVAAADCSGHGNVFLDGVTGEDGKPGCECNSCFSGPDCSVRTPNCTADAQR</sequence>
<proteinExistence type="predicted"/>
<feature type="domain" description="Alliinase EGF-like" evidence="2">
    <location>
        <begin position="108"/>
        <end position="163"/>
    </location>
</feature>
<organism evidence="3">
    <name type="scientific">Oryza punctata</name>
    <name type="common">Red rice</name>
    <dbReference type="NCBI Taxonomy" id="4537"/>
    <lineage>
        <taxon>Eukaryota</taxon>
        <taxon>Viridiplantae</taxon>
        <taxon>Streptophyta</taxon>
        <taxon>Embryophyta</taxon>
        <taxon>Tracheophyta</taxon>
        <taxon>Spermatophyta</taxon>
        <taxon>Magnoliopsida</taxon>
        <taxon>Liliopsida</taxon>
        <taxon>Poales</taxon>
        <taxon>Poaceae</taxon>
        <taxon>BOP clade</taxon>
        <taxon>Oryzoideae</taxon>
        <taxon>Oryzeae</taxon>
        <taxon>Oryzinae</taxon>
        <taxon>Oryza</taxon>
    </lineage>
</organism>
<dbReference type="Gene3D" id="2.10.25.30">
    <property type="entry name" value="EGF-like, alliinase"/>
    <property type="match status" value="1"/>
</dbReference>
<evidence type="ECO:0000256" key="1">
    <source>
        <dbReference type="SAM" id="MobiDB-lite"/>
    </source>
</evidence>